<dbReference type="EMBL" id="CM009756">
    <property type="protein sequence ID" value="PUZ44708.1"/>
    <property type="molecule type" value="Genomic_DNA"/>
</dbReference>
<dbReference type="Gene3D" id="3.40.50.12780">
    <property type="entry name" value="N-terminal domain of ligase-like"/>
    <property type="match status" value="1"/>
</dbReference>
<keyword evidence="5" id="KW-0547">Nucleotide-binding</keyword>
<dbReference type="GO" id="GO:0106290">
    <property type="term" value="F:trans-cinnamate-CoA ligase activity"/>
    <property type="evidence" value="ECO:0007669"/>
    <property type="project" value="UniProtKB-ARBA"/>
</dbReference>
<gene>
    <name evidence="13" type="ORF">GQ55_8G132200</name>
</gene>
<comment type="cofactor">
    <cofactor evidence="1">
        <name>Mg(2+)</name>
        <dbReference type="ChEBI" id="CHEBI:18420"/>
    </cofactor>
</comment>
<evidence type="ECO:0000256" key="5">
    <source>
        <dbReference type="ARBA" id="ARBA00022741"/>
    </source>
</evidence>
<evidence type="ECO:0000313" key="13">
    <source>
        <dbReference type="EMBL" id="PUZ44708.1"/>
    </source>
</evidence>
<dbReference type="GO" id="GO:0009698">
    <property type="term" value="P:phenylpropanoid metabolic process"/>
    <property type="evidence" value="ECO:0007669"/>
    <property type="project" value="UniProtKB-ARBA"/>
</dbReference>
<evidence type="ECO:0000313" key="14">
    <source>
        <dbReference type="Proteomes" id="UP000244336"/>
    </source>
</evidence>
<proteinExistence type="inferred from homology"/>
<dbReference type="InterPro" id="IPR025110">
    <property type="entry name" value="AMP-bd_C"/>
</dbReference>
<dbReference type="OrthoDB" id="10253869at2759"/>
<evidence type="ECO:0000259" key="12">
    <source>
        <dbReference type="Pfam" id="PF13193"/>
    </source>
</evidence>
<sequence length="557" mass="58803">MATSAPAASADAFIAAPGGVDGRSGYCEATRTFRSLRPPVPLPPKDAPLSFPAFAFSLLPSPSPAHPALLDAATGEAVSFPAFRSQVRAVAGALRSRLGLQRGDVAFVLAPARLDVPVLYFALLSFGAVASPANPALTAAEVARLVALSGSSVAFAVSSTAAKVPAGLPTVLLDSDQFRSFLRSEGRGQGLAPETVAVRQSETAAIQYSSGTTGRVKAAALSHRNFIAMAAGSHALAPKPRHGCDRMLLGAPMFHSLGFYFALKAVALGQTTVLVTDAVARRGVKGVVEAAERWAVTEMTASPPVVMAMAKEPCVLEALERVVCGGAPLPTTAAERFRLRFPNIDLCMGYGSTEAGGISLMIGREECSRIGSAGRVSENVEVKIVDHVTGEPLSVGQKGELLVRGPAVMTGYVGDDEANASTFDSEGWLKTGDLCYIDQDGFLFVVDRLKELIKYKGYQVPPAELELVLQTLPEVVDAAVMPYPHEEAGQIPIALVVRLPGSKITEAQVMDHVAKRVAPYKKIRKVLFVDSIPKSPAGKILRWQLANYVQYSAVSRL</sequence>
<dbReference type="GO" id="GO:0016207">
    <property type="term" value="F:4-coumarate-CoA ligase activity"/>
    <property type="evidence" value="ECO:0007669"/>
    <property type="project" value="UniProtKB-EC"/>
</dbReference>
<comment type="catalytic activity">
    <reaction evidence="8">
        <text>(E)-4-coumarate + ATP + H(+) = (E)-4-coumaroyl-AMP + diphosphate</text>
        <dbReference type="Rhea" id="RHEA:72419"/>
        <dbReference type="ChEBI" id="CHEBI:12876"/>
        <dbReference type="ChEBI" id="CHEBI:15378"/>
        <dbReference type="ChEBI" id="CHEBI:30616"/>
        <dbReference type="ChEBI" id="CHEBI:33019"/>
        <dbReference type="ChEBI" id="CHEBI:192348"/>
    </reaction>
    <physiologicalReaction direction="left-to-right" evidence="8">
        <dbReference type="Rhea" id="RHEA:72420"/>
    </physiologicalReaction>
</comment>
<dbReference type="Pfam" id="PF13193">
    <property type="entry name" value="AMP-binding_C"/>
    <property type="match status" value="1"/>
</dbReference>
<keyword evidence="14" id="KW-1185">Reference proteome</keyword>
<dbReference type="EC" id="6.2.1.12" evidence="3"/>
<dbReference type="PROSITE" id="PS00455">
    <property type="entry name" value="AMP_BINDING"/>
    <property type="match status" value="1"/>
</dbReference>
<evidence type="ECO:0000256" key="9">
    <source>
        <dbReference type="ARBA" id="ARBA00034223"/>
    </source>
</evidence>
<dbReference type="Gene3D" id="3.30.300.30">
    <property type="match status" value="1"/>
</dbReference>
<dbReference type="InterPro" id="IPR020845">
    <property type="entry name" value="AMP-binding_CS"/>
</dbReference>
<accession>A0A2T7CN05</accession>
<evidence type="ECO:0000256" key="4">
    <source>
        <dbReference type="ARBA" id="ARBA00022598"/>
    </source>
</evidence>
<feature type="domain" description="AMP-binding enzyme C-terminal" evidence="12">
    <location>
        <begin position="464"/>
        <end position="539"/>
    </location>
</feature>
<dbReference type="AlphaFoldDB" id="A0A2T7CN05"/>
<evidence type="ECO:0000256" key="6">
    <source>
        <dbReference type="ARBA" id="ARBA00022840"/>
    </source>
</evidence>
<dbReference type="InterPro" id="IPR045851">
    <property type="entry name" value="AMP-bd_C_sf"/>
</dbReference>
<comment type="catalytic activity">
    <reaction evidence="9">
        <text>(E)-4-coumaroyl-AMP + CoA = (E)-4-coumaroyl-CoA + AMP + H(+)</text>
        <dbReference type="Rhea" id="RHEA:72423"/>
        <dbReference type="ChEBI" id="CHEBI:15378"/>
        <dbReference type="ChEBI" id="CHEBI:57287"/>
        <dbReference type="ChEBI" id="CHEBI:85008"/>
        <dbReference type="ChEBI" id="CHEBI:192348"/>
        <dbReference type="ChEBI" id="CHEBI:456215"/>
    </reaction>
    <physiologicalReaction direction="left-to-right" evidence="9">
        <dbReference type="Rhea" id="RHEA:72424"/>
    </physiologicalReaction>
</comment>
<evidence type="ECO:0000256" key="3">
    <source>
        <dbReference type="ARBA" id="ARBA00012959"/>
    </source>
</evidence>
<dbReference type="Gramene" id="PUZ44708">
    <property type="protein sequence ID" value="PUZ44708"/>
    <property type="gene ID" value="GQ55_8G132200"/>
</dbReference>
<comment type="similarity">
    <text evidence="2">Belongs to the ATP-dependent AMP-binding enzyme family.</text>
</comment>
<dbReference type="STRING" id="1504633.A0A2T7CN05"/>
<evidence type="ECO:0000256" key="7">
    <source>
        <dbReference type="ARBA" id="ARBA00022842"/>
    </source>
</evidence>
<dbReference type="Proteomes" id="UP000244336">
    <property type="component" value="Chromosome 8"/>
</dbReference>
<dbReference type="InterPro" id="IPR000873">
    <property type="entry name" value="AMP-dep_synth/lig_dom"/>
</dbReference>
<dbReference type="FunFam" id="3.30.300.30:FF:000007">
    <property type="entry name" value="4-coumarate--CoA ligase 2"/>
    <property type="match status" value="1"/>
</dbReference>
<keyword evidence="4" id="KW-0436">Ligase</keyword>
<dbReference type="SUPFAM" id="SSF56801">
    <property type="entry name" value="Acetyl-CoA synthetase-like"/>
    <property type="match status" value="1"/>
</dbReference>
<comment type="catalytic activity">
    <reaction evidence="10">
        <text>(E)-4-coumarate + ATP + CoA = (E)-4-coumaroyl-CoA + AMP + diphosphate</text>
        <dbReference type="Rhea" id="RHEA:19641"/>
        <dbReference type="ChEBI" id="CHEBI:12876"/>
        <dbReference type="ChEBI" id="CHEBI:30616"/>
        <dbReference type="ChEBI" id="CHEBI:33019"/>
        <dbReference type="ChEBI" id="CHEBI:57287"/>
        <dbReference type="ChEBI" id="CHEBI:85008"/>
        <dbReference type="ChEBI" id="CHEBI:456215"/>
        <dbReference type="EC" id="6.2.1.12"/>
    </reaction>
    <physiologicalReaction direction="left-to-right" evidence="10">
        <dbReference type="Rhea" id="RHEA:19642"/>
    </physiologicalReaction>
</comment>
<feature type="domain" description="AMP-dependent synthetase/ligase" evidence="11">
    <location>
        <begin position="64"/>
        <end position="412"/>
    </location>
</feature>
<protein>
    <recommendedName>
        <fullName evidence="3">4-coumarate--CoA ligase</fullName>
        <ecNumber evidence="3">6.2.1.12</ecNumber>
    </recommendedName>
</protein>
<dbReference type="InterPro" id="IPR042099">
    <property type="entry name" value="ANL_N_sf"/>
</dbReference>
<keyword evidence="7" id="KW-0460">Magnesium</keyword>
<evidence type="ECO:0000256" key="10">
    <source>
        <dbReference type="ARBA" id="ARBA00034252"/>
    </source>
</evidence>
<dbReference type="GO" id="GO:0005524">
    <property type="term" value="F:ATP binding"/>
    <property type="evidence" value="ECO:0007669"/>
    <property type="project" value="UniProtKB-KW"/>
</dbReference>
<evidence type="ECO:0000256" key="8">
    <source>
        <dbReference type="ARBA" id="ARBA00034219"/>
    </source>
</evidence>
<reference evidence="13 14" key="1">
    <citation type="submission" date="2018-04" db="EMBL/GenBank/DDBJ databases">
        <title>WGS assembly of Panicum hallii var. hallii HAL2.</title>
        <authorList>
            <person name="Lovell J."/>
            <person name="Jenkins J."/>
            <person name="Lowry D."/>
            <person name="Mamidi S."/>
            <person name="Sreedasyam A."/>
            <person name="Weng X."/>
            <person name="Barry K."/>
            <person name="Bonette J."/>
            <person name="Campitelli B."/>
            <person name="Daum C."/>
            <person name="Gordon S."/>
            <person name="Gould B."/>
            <person name="Lipzen A."/>
            <person name="MacQueen A."/>
            <person name="Palacio-Mejia J."/>
            <person name="Plott C."/>
            <person name="Shakirov E."/>
            <person name="Shu S."/>
            <person name="Yoshinaga Y."/>
            <person name="Zane M."/>
            <person name="Rokhsar D."/>
            <person name="Grimwood J."/>
            <person name="Schmutz J."/>
            <person name="Juenger T."/>
        </authorList>
    </citation>
    <scope>NUCLEOTIDE SEQUENCE [LARGE SCALE GENOMIC DNA]</scope>
    <source>
        <strain evidence="14">cv. HAL2</strain>
    </source>
</reference>
<organism evidence="13 14">
    <name type="scientific">Panicum hallii var. hallii</name>
    <dbReference type="NCBI Taxonomy" id="1504633"/>
    <lineage>
        <taxon>Eukaryota</taxon>
        <taxon>Viridiplantae</taxon>
        <taxon>Streptophyta</taxon>
        <taxon>Embryophyta</taxon>
        <taxon>Tracheophyta</taxon>
        <taxon>Spermatophyta</taxon>
        <taxon>Magnoliopsida</taxon>
        <taxon>Liliopsida</taxon>
        <taxon>Poales</taxon>
        <taxon>Poaceae</taxon>
        <taxon>PACMAD clade</taxon>
        <taxon>Panicoideae</taxon>
        <taxon>Panicodae</taxon>
        <taxon>Paniceae</taxon>
        <taxon>Panicinae</taxon>
        <taxon>Panicum</taxon>
        <taxon>Panicum sect. Panicum</taxon>
    </lineage>
</organism>
<evidence type="ECO:0000256" key="2">
    <source>
        <dbReference type="ARBA" id="ARBA00006432"/>
    </source>
</evidence>
<evidence type="ECO:0000259" key="11">
    <source>
        <dbReference type="Pfam" id="PF00501"/>
    </source>
</evidence>
<dbReference type="CDD" id="cd05904">
    <property type="entry name" value="4CL"/>
    <property type="match status" value="1"/>
</dbReference>
<keyword evidence="6" id="KW-0067">ATP-binding</keyword>
<dbReference type="Pfam" id="PF00501">
    <property type="entry name" value="AMP-binding"/>
    <property type="match status" value="1"/>
</dbReference>
<dbReference type="PANTHER" id="PTHR24096">
    <property type="entry name" value="LONG-CHAIN-FATTY-ACID--COA LIGASE"/>
    <property type="match status" value="1"/>
</dbReference>
<dbReference type="PANTHER" id="PTHR24096:SF377">
    <property type="entry name" value="4-COUMARATE--COA LIGASE-LIKE 7"/>
    <property type="match status" value="1"/>
</dbReference>
<evidence type="ECO:0000256" key="1">
    <source>
        <dbReference type="ARBA" id="ARBA00001946"/>
    </source>
</evidence>
<name>A0A2T7CN05_9POAL</name>